<protein>
    <submittedName>
        <fullName evidence="2">Uncharacterized protein</fullName>
    </submittedName>
</protein>
<proteinExistence type="predicted"/>
<accession>A0A8H6WA70</accession>
<reference evidence="2" key="1">
    <citation type="submission" date="2020-05" db="EMBL/GenBank/DDBJ databases">
        <title>Mycena genomes resolve the evolution of fungal bioluminescence.</title>
        <authorList>
            <person name="Tsai I.J."/>
        </authorList>
    </citation>
    <scope>NUCLEOTIDE SEQUENCE</scope>
    <source>
        <strain evidence="2">171206Taipei</strain>
    </source>
</reference>
<evidence type="ECO:0000313" key="3">
    <source>
        <dbReference type="Proteomes" id="UP000636479"/>
    </source>
</evidence>
<evidence type="ECO:0000313" key="2">
    <source>
        <dbReference type="EMBL" id="KAF7307323.1"/>
    </source>
</evidence>
<feature type="region of interest" description="Disordered" evidence="1">
    <location>
        <begin position="1"/>
        <end position="79"/>
    </location>
</feature>
<gene>
    <name evidence="2" type="ORF">MIND_00526300</name>
</gene>
<dbReference type="OrthoDB" id="2687259at2759"/>
<dbReference type="Pfam" id="PF18759">
    <property type="entry name" value="Plavaka"/>
    <property type="match status" value="1"/>
</dbReference>
<dbReference type="RefSeq" id="XP_037222342.1">
    <property type="nucleotide sequence ID" value="XM_037362050.1"/>
</dbReference>
<dbReference type="Proteomes" id="UP000636479">
    <property type="component" value="Unassembled WGS sequence"/>
</dbReference>
<evidence type="ECO:0000256" key="1">
    <source>
        <dbReference type="SAM" id="MobiDB-lite"/>
    </source>
</evidence>
<name>A0A8H6WA70_9AGAR</name>
<sequence>MQVDEVPPVLPEPPEPEFRPSGLPNRRRHAPARLNDAAPAPPPRIRRRRGEDAPPALFMAPSSSTAPSSSIAPLPTAEPEPKPLQTYIQTEPNEFGLYKVYPRRPTHDPDAHINIRDLYQVPLATQGGVDSLTPQEPWYYPFPNASVAHMMKYHIEEESAGSIAGFDRLIHNILRPNPEAESDGVNLHDLPLPFSTKKFLDDLDKRGIEPLGVNEKWLRGCVSLKLPCAGRKQKEMDAPEFTLTDIYYRPLLDPIREVLQGPLFQQFHTTPFSLRFDPTSGLSEPTTPNIPLVDMNAPLDKCGLPDLLPDHEEVFGELYTSAAMLEAYHAIPQPPPPQSPEDPVESIIVAIMEWSDATHLAQFGTASLWPGYTFFGNHPKGFRGKPSANAGFHQAYFPTLPDSIRDQYREKFGQDMADDVYRHLKRELMHRIWELLLSEEFMDAYDNGIKIKCWDGIVRLIFPRFFIYGADYPEKVLLATIRSLGGHPCPRCFIAKSQISETGTVNDMKRRQVLWVDDHHRREIIEDARKAIFDNGFAVAGSSIDNMLKPNSWVPVRNAFSKLNTEKTPFNFYSLFVPDLLHEVELGVVKAITIHLIRMLQTFKNIDEFDARFRQIEPFGRSGIRAFGHNVSEMKYAAARNFEDVLQCILPVLEGLFPMHQKLVDQLCFELAVWHGYAKLHLLTSIRRFSRETANVKTYELPREERRRLKKASKAPSTSAALPTEPPASVPNPPLPPPSSVQTKNTKGKSKSRAQPPQPVSSNATADLPTELPVPSGSLPKAPAKKTKQQKEMVEKPFNLITYKLHALPDYPDAIVRFGTTDSTSTQIGELAHRLVKYLYSRTNKRDHVHQIAKHEHRRRLIRAIGSAAMTTNTNSSTEKGKQPDNRRKRLTSALHPQKTHWGQVYVPPEQHHYISDSKRSFWRLSDLVDTEISDADSDSDSGADGPRLERMDIDRASSLLATEVQDFVRKLKSHLRHRLCDSNADQVEFTQQDLMNVVIEKDLLYTHATMHVNYTTYDVRRDQDVLNPRTRRFFLVHAQDPVDSHRYWYGEILGIFHAYVLLADVPGKSQRLEFLWVRWFQRDMTYKCGFKVKRFPRLQYMPHQSPDAFNFLDPRDVVRGSHLIPAFNHGHTNEYLPPKSFGRRMGDKDWLFYYVNL</sequence>
<dbReference type="InterPro" id="IPR041078">
    <property type="entry name" value="Plavaka"/>
</dbReference>
<feature type="region of interest" description="Disordered" evidence="1">
    <location>
        <begin position="867"/>
        <end position="889"/>
    </location>
</feature>
<comment type="caution">
    <text evidence="2">The sequence shown here is derived from an EMBL/GenBank/DDBJ whole genome shotgun (WGS) entry which is preliminary data.</text>
</comment>
<keyword evidence="3" id="KW-1185">Reference proteome</keyword>
<feature type="compositionally biased region" description="Low complexity" evidence="1">
    <location>
        <begin position="714"/>
        <end position="723"/>
    </location>
</feature>
<dbReference type="GeneID" id="59344566"/>
<feature type="compositionally biased region" description="Low complexity" evidence="1">
    <location>
        <begin position="60"/>
        <end position="77"/>
    </location>
</feature>
<dbReference type="AlphaFoldDB" id="A0A8H6WA70"/>
<organism evidence="2 3">
    <name type="scientific">Mycena indigotica</name>
    <dbReference type="NCBI Taxonomy" id="2126181"/>
    <lineage>
        <taxon>Eukaryota</taxon>
        <taxon>Fungi</taxon>
        <taxon>Dikarya</taxon>
        <taxon>Basidiomycota</taxon>
        <taxon>Agaricomycotina</taxon>
        <taxon>Agaricomycetes</taxon>
        <taxon>Agaricomycetidae</taxon>
        <taxon>Agaricales</taxon>
        <taxon>Marasmiineae</taxon>
        <taxon>Mycenaceae</taxon>
        <taxon>Mycena</taxon>
    </lineage>
</organism>
<feature type="compositionally biased region" description="Pro residues" evidence="1">
    <location>
        <begin position="724"/>
        <end position="739"/>
    </location>
</feature>
<feature type="region of interest" description="Disordered" evidence="1">
    <location>
        <begin position="700"/>
        <end position="791"/>
    </location>
</feature>
<dbReference type="EMBL" id="JACAZF010000004">
    <property type="protein sequence ID" value="KAF7307323.1"/>
    <property type="molecule type" value="Genomic_DNA"/>
</dbReference>